<accession>A0AAD5RBR2</accession>
<comment type="caution">
    <text evidence="1">The sequence shown here is derived from an EMBL/GenBank/DDBJ whole genome shotgun (WGS) entry which is preliminary data.</text>
</comment>
<proteinExistence type="predicted"/>
<sequence>MDCARCHSDTVAQTQKHLLRNAASSCLHPVSVQGYHRRRKADKFGLGHPSCKGVVARKRSYRVRSYYLFTMSGQPVDFQHLVL</sequence>
<keyword evidence="2" id="KW-1185">Reference proteome</keyword>
<evidence type="ECO:0000313" key="2">
    <source>
        <dbReference type="Proteomes" id="UP001196413"/>
    </source>
</evidence>
<organism evidence="1 2">
    <name type="scientific">Parelaphostrongylus tenuis</name>
    <name type="common">Meningeal worm</name>
    <dbReference type="NCBI Taxonomy" id="148309"/>
    <lineage>
        <taxon>Eukaryota</taxon>
        <taxon>Metazoa</taxon>
        <taxon>Ecdysozoa</taxon>
        <taxon>Nematoda</taxon>
        <taxon>Chromadorea</taxon>
        <taxon>Rhabditida</taxon>
        <taxon>Rhabditina</taxon>
        <taxon>Rhabditomorpha</taxon>
        <taxon>Strongyloidea</taxon>
        <taxon>Metastrongylidae</taxon>
        <taxon>Parelaphostrongylus</taxon>
    </lineage>
</organism>
<protein>
    <submittedName>
        <fullName evidence="1">Uncharacterized protein</fullName>
    </submittedName>
</protein>
<dbReference type="EMBL" id="JAHQIW010007251">
    <property type="protein sequence ID" value="KAJ1373284.1"/>
    <property type="molecule type" value="Genomic_DNA"/>
</dbReference>
<dbReference type="AlphaFoldDB" id="A0AAD5RBR2"/>
<reference evidence="1" key="1">
    <citation type="submission" date="2021-06" db="EMBL/GenBank/DDBJ databases">
        <title>Parelaphostrongylus tenuis whole genome reference sequence.</title>
        <authorList>
            <person name="Garwood T.J."/>
            <person name="Larsen P.A."/>
            <person name="Fountain-Jones N.M."/>
            <person name="Garbe J.R."/>
            <person name="Macchietto M.G."/>
            <person name="Kania S.A."/>
            <person name="Gerhold R.W."/>
            <person name="Richards J.E."/>
            <person name="Wolf T.M."/>
        </authorList>
    </citation>
    <scope>NUCLEOTIDE SEQUENCE</scope>
    <source>
        <strain evidence="1">MNPRO001-30</strain>
        <tissue evidence="1">Meninges</tissue>
    </source>
</reference>
<evidence type="ECO:0000313" key="1">
    <source>
        <dbReference type="EMBL" id="KAJ1373284.1"/>
    </source>
</evidence>
<name>A0AAD5RBR2_PARTN</name>
<dbReference type="Proteomes" id="UP001196413">
    <property type="component" value="Unassembled WGS sequence"/>
</dbReference>
<gene>
    <name evidence="1" type="ORF">KIN20_035643</name>
</gene>